<dbReference type="GO" id="GO:0015074">
    <property type="term" value="P:DNA integration"/>
    <property type="evidence" value="ECO:0007669"/>
    <property type="project" value="InterPro"/>
</dbReference>
<evidence type="ECO:0000313" key="8">
    <source>
        <dbReference type="Proteomes" id="UP000270190"/>
    </source>
</evidence>
<comment type="similarity">
    <text evidence="1">Belongs to the 'phage' integrase family.</text>
</comment>
<dbReference type="PROSITE" id="PS51898">
    <property type="entry name" value="TYR_RECOMBINASE"/>
    <property type="match status" value="1"/>
</dbReference>
<dbReference type="InterPro" id="IPR028259">
    <property type="entry name" value="AP2-like_int_N"/>
</dbReference>
<evidence type="ECO:0000256" key="3">
    <source>
        <dbReference type="ARBA" id="ARBA00023172"/>
    </source>
</evidence>
<reference evidence="8" key="1">
    <citation type="submission" date="2018-04" db="EMBL/GenBank/DDBJ databases">
        <authorList>
            <person name="Illikoud N."/>
        </authorList>
    </citation>
    <scope>NUCLEOTIDE SEQUENCE [LARGE SCALE GENOMIC DNA]</scope>
</reference>
<dbReference type="Pfam" id="PF13102">
    <property type="entry name" value="Phage_int_SAM_5"/>
    <property type="match status" value="1"/>
</dbReference>
<dbReference type="PANTHER" id="PTHR30349:SF64">
    <property type="entry name" value="PROPHAGE INTEGRASE INTD-RELATED"/>
    <property type="match status" value="1"/>
</dbReference>
<dbReference type="InterPro" id="IPR013762">
    <property type="entry name" value="Integrase-like_cat_sf"/>
</dbReference>
<dbReference type="InterPro" id="IPR002104">
    <property type="entry name" value="Integrase_catalytic"/>
</dbReference>
<evidence type="ECO:0000259" key="6">
    <source>
        <dbReference type="PROSITE" id="PS51900"/>
    </source>
</evidence>
<organism evidence="7 8">
    <name type="scientific">Brochothrix thermosphacta</name>
    <name type="common">Microbacterium thermosphactum</name>
    <dbReference type="NCBI Taxonomy" id="2756"/>
    <lineage>
        <taxon>Bacteria</taxon>
        <taxon>Bacillati</taxon>
        <taxon>Bacillota</taxon>
        <taxon>Bacilli</taxon>
        <taxon>Bacillales</taxon>
        <taxon>Listeriaceae</taxon>
        <taxon>Brochothrix</taxon>
    </lineage>
</organism>
<dbReference type="Gene3D" id="1.10.150.130">
    <property type="match status" value="1"/>
</dbReference>
<dbReference type="Pfam" id="PF14657">
    <property type="entry name" value="Arm-DNA-bind_4"/>
    <property type="match status" value="1"/>
</dbReference>
<dbReference type="GO" id="GO:0006310">
    <property type="term" value="P:DNA recombination"/>
    <property type="evidence" value="ECO:0007669"/>
    <property type="project" value="UniProtKB-KW"/>
</dbReference>
<evidence type="ECO:0000259" key="5">
    <source>
        <dbReference type="PROSITE" id="PS51898"/>
    </source>
</evidence>
<dbReference type="Proteomes" id="UP000270190">
    <property type="component" value="Unassembled WGS sequence"/>
</dbReference>
<dbReference type="InterPro" id="IPR050090">
    <property type="entry name" value="Tyrosine_recombinase_XerCD"/>
</dbReference>
<dbReference type="CDD" id="cd01189">
    <property type="entry name" value="INT_ICEBs1_C_like"/>
    <property type="match status" value="1"/>
</dbReference>
<proteinExistence type="inferred from homology"/>
<dbReference type="Gene3D" id="1.10.443.10">
    <property type="entry name" value="Intergrase catalytic core"/>
    <property type="match status" value="1"/>
</dbReference>
<evidence type="ECO:0000256" key="1">
    <source>
        <dbReference type="ARBA" id="ARBA00008857"/>
    </source>
</evidence>
<dbReference type="PANTHER" id="PTHR30349">
    <property type="entry name" value="PHAGE INTEGRASE-RELATED"/>
    <property type="match status" value="1"/>
</dbReference>
<feature type="domain" description="Core-binding (CB)" evidence="6">
    <location>
        <begin position="62"/>
        <end position="144"/>
    </location>
</feature>
<protein>
    <submittedName>
        <fullName evidence="7">ICEBs1 mobile element: integrase</fullName>
    </submittedName>
</protein>
<dbReference type="Pfam" id="PF00589">
    <property type="entry name" value="Phage_integrase"/>
    <property type="match status" value="1"/>
</dbReference>
<dbReference type="InterPro" id="IPR025269">
    <property type="entry name" value="SAM-like_dom"/>
</dbReference>
<dbReference type="EMBL" id="OUNC01000005">
    <property type="protein sequence ID" value="SPP27221.1"/>
    <property type="molecule type" value="Genomic_DNA"/>
</dbReference>
<dbReference type="RefSeq" id="WP_120487409.1">
    <property type="nucleotide sequence ID" value="NZ_OUNC01000005.1"/>
</dbReference>
<dbReference type="SUPFAM" id="SSF56349">
    <property type="entry name" value="DNA breaking-rejoining enzymes"/>
    <property type="match status" value="1"/>
</dbReference>
<sequence>MSIIKTTNGSYTVDISAGINPITNKRLRIRKKGISSLKEAKQIEAQLRLKIDSRQTFKKRHMSFEALGNFFFKEIENYQKASYISTQNYNFNAHLLPYFSNSTISKITKEHILIFREHLKNSKLSPNTINKQMILLKKIFDHAIDLDLIQLNPCIGIKKLTVEKHRMDFWTPSEFKAFSNLIKEDEHVFKIFFQTLYFTGMRVGEALALTWDDIDLYTKQLRVHKTLSIIRGNIVITSPKTKHSNRLININTGLFKELMRWKEAQKTIFNSYLIEQYQDTQIFQFQPRISNKDMFHKKLKLICERSNEVKRIRLHDFRHSHVALLIDNKEDPLIIKERLGHASITTTMDVYGHLFPNKQKDTADKLDELF</sequence>
<name>A0A2X0S540_BROTH</name>
<evidence type="ECO:0000256" key="4">
    <source>
        <dbReference type="PROSITE-ProRule" id="PRU01248"/>
    </source>
</evidence>
<dbReference type="InterPro" id="IPR011010">
    <property type="entry name" value="DNA_brk_join_enz"/>
</dbReference>
<evidence type="ECO:0000256" key="2">
    <source>
        <dbReference type="ARBA" id="ARBA00023125"/>
    </source>
</evidence>
<keyword evidence="3" id="KW-0233">DNA recombination</keyword>
<feature type="domain" description="Tyr recombinase" evidence="5">
    <location>
        <begin position="165"/>
        <end position="364"/>
    </location>
</feature>
<keyword evidence="2 4" id="KW-0238">DNA-binding</keyword>
<gene>
    <name evidence="7" type="primary">ydcL</name>
    <name evidence="7" type="ORF">BTBSAS_130001</name>
</gene>
<evidence type="ECO:0000313" key="7">
    <source>
        <dbReference type="EMBL" id="SPP27221.1"/>
    </source>
</evidence>
<accession>A0A2X0S540</accession>
<dbReference type="InterPro" id="IPR010998">
    <property type="entry name" value="Integrase_recombinase_N"/>
</dbReference>
<dbReference type="AlphaFoldDB" id="A0A2X0S540"/>
<dbReference type="InterPro" id="IPR044068">
    <property type="entry name" value="CB"/>
</dbReference>
<dbReference type="GO" id="GO:0003677">
    <property type="term" value="F:DNA binding"/>
    <property type="evidence" value="ECO:0007669"/>
    <property type="project" value="UniProtKB-UniRule"/>
</dbReference>
<dbReference type="PROSITE" id="PS51900">
    <property type="entry name" value="CB"/>
    <property type="match status" value="1"/>
</dbReference>